<dbReference type="RefSeq" id="WP_022424361.1">
    <property type="nucleotide sequence ID" value="NZ_JAHOEB010000002.1"/>
</dbReference>
<dbReference type="GO" id="GO:0031564">
    <property type="term" value="P:transcription antitermination"/>
    <property type="evidence" value="ECO:0007669"/>
    <property type="project" value="UniProtKB-KW"/>
</dbReference>
<feature type="domain" description="NusB/RsmB/TIM44" evidence="6">
    <location>
        <begin position="8"/>
        <end position="133"/>
    </location>
</feature>
<name>A0AAW4MNT6_9FIRM</name>
<dbReference type="InterPro" id="IPR011605">
    <property type="entry name" value="NusB_fam"/>
</dbReference>
<keyword evidence="4" id="KW-0805">Transcription regulation</keyword>
<evidence type="ECO:0000256" key="5">
    <source>
        <dbReference type="ARBA" id="ARBA00023163"/>
    </source>
</evidence>
<dbReference type="GO" id="GO:0005829">
    <property type="term" value="C:cytosol"/>
    <property type="evidence" value="ECO:0007669"/>
    <property type="project" value="TreeGrafter"/>
</dbReference>
<keyword evidence="10" id="KW-1185">Reference proteome</keyword>
<dbReference type="PANTHER" id="PTHR11078:SF3">
    <property type="entry name" value="ANTITERMINATION NUSB DOMAIN-CONTAINING PROTEIN"/>
    <property type="match status" value="1"/>
</dbReference>
<dbReference type="Proteomes" id="UP001197492">
    <property type="component" value="Unassembled WGS sequence"/>
</dbReference>
<dbReference type="Proteomes" id="UP001196408">
    <property type="component" value="Unassembled WGS sequence"/>
</dbReference>
<dbReference type="Gene3D" id="1.10.940.10">
    <property type="entry name" value="NusB-like"/>
    <property type="match status" value="1"/>
</dbReference>
<sequence>MEKTIRQIAREKAVIAVYQWLTVDASKEELKEYVHADEALLEGRSAEQFCYWLIDTVMENKSSYETLLNTKLKKGWSFDRLNKMEQAILLVATCELLESELDKSIVINEAVINAKEYCDEDSYKFINGVLTAIE</sequence>
<dbReference type="GeneID" id="301323358"/>
<evidence type="ECO:0000313" key="8">
    <source>
        <dbReference type="EMBL" id="MBV3391746.1"/>
    </source>
</evidence>
<evidence type="ECO:0000313" key="9">
    <source>
        <dbReference type="Proteomes" id="UP001196408"/>
    </source>
</evidence>
<comment type="caution">
    <text evidence="7">The sequence shown here is derived from an EMBL/GenBank/DDBJ whole genome shotgun (WGS) entry which is preliminary data.</text>
</comment>
<proteinExistence type="inferred from homology"/>
<accession>A0AAW4MNT6</accession>
<dbReference type="GO" id="GO:0006353">
    <property type="term" value="P:DNA-templated transcription termination"/>
    <property type="evidence" value="ECO:0007669"/>
    <property type="project" value="InterPro"/>
</dbReference>
<evidence type="ECO:0000256" key="3">
    <source>
        <dbReference type="ARBA" id="ARBA00022884"/>
    </source>
</evidence>
<keyword evidence="2" id="KW-0889">Transcription antitermination</keyword>
<evidence type="ECO:0000313" key="7">
    <source>
        <dbReference type="EMBL" id="MBV3381723.1"/>
    </source>
</evidence>
<evidence type="ECO:0000313" key="10">
    <source>
        <dbReference type="Proteomes" id="UP001197492"/>
    </source>
</evidence>
<keyword evidence="5" id="KW-0804">Transcription</keyword>
<dbReference type="AlphaFoldDB" id="A0AAW4MNT6"/>
<comment type="similarity">
    <text evidence="1">Belongs to the NusB family.</text>
</comment>
<dbReference type="NCBIfam" id="TIGR01951">
    <property type="entry name" value="nusB"/>
    <property type="match status" value="1"/>
</dbReference>
<dbReference type="InterPro" id="IPR006027">
    <property type="entry name" value="NusB_RsmB_TIM44"/>
</dbReference>
<keyword evidence="3" id="KW-0694">RNA-binding</keyword>
<dbReference type="SUPFAM" id="SSF48013">
    <property type="entry name" value="NusB-like"/>
    <property type="match status" value="1"/>
</dbReference>
<dbReference type="EMBL" id="JAHOEL010000002">
    <property type="protein sequence ID" value="MBV3391746.1"/>
    <property type="molecule type" value="Genomic_DNA"/>
</dbReference>
<dbReference type="InterPro" id="IPR035926">
    <property type="entry name" value="NusB-like_sf"/>
</dbReference>
<evidence type="ECO:0000256" key="1">
    <source>
        <dbReference type="ARBA" id="ARBA00005952"/>
    </source>
</evidence>
<evidence type="ECO:0000259" key="6">
    <source>
        <dbReference type="Pfam" id="PF01029"/>
    </source>
</evidence>
<dbReference type="GO" id="GO:0003723">
    <property type="term" value="F:RNA binding"/>
    <property type="evidence" value="ECO:0007669"/>
    <property type="project" value="UniProtKB-KW"/>
</dbReference>
<dbReference type="PANTHER" id="PTHR11078">
    <property type="entry name" value="N UTILIZATION SUBSTANCE PROTEIN B-RELATED"/>
    <property type="match status" value="1"/>
</dbReference>
<dbReference type="EMBL" id="JAHOEF010000002">
    <property type="protein sequence ID" value="MBV3381723.1"/>
    <property type="molecule type" value="Genomic_DNA"/>
</dbReference>
<gene>
    <name evidence="7" type="primary">nusB</name>
    <name evidence="7" type="ORF">KSV97_00455</name>
    <name evidence="8" type="ORF">KSW06_00460</name>
</gene>
<organism evidence="7 9">
    <name type="scientific">Catenibacterium mitsuokai</name>
    <dbReference type="NCBI Taxonomy" id="100886"/>
    <lineage>
        <taxon>Bacteria</taxon>
        <taxon>Bacillati</taxon>
        <taxon>Bacillota</taxon>
        <taxon>Erysipelotrichia</taxon>
        <taxon>Erysipelotrichales</taxon>
        <taxon>Coprobacillaceae</taxon>
        <taxon>Catenibacterium</taxon>
    </lineage>
</organism>
<dbReference type="Pfam" id="PF01029">
    <property type="entry name" value="NusB"/>
    <property type="match status" value="1"/>
</dbReference>
<evidence type="ECO:0000256" key="4">
    <source>
        <dbReference type="ARBA" id="ARBA00023015"/>
    </source>
</evidence>
<evidence type="ECO:0000256" key="2">
    <source>
        <dbReference type="ARBA" id="ARBA00022814"/>
    </source>
</evidence>
<protein>
    <submittedName>
        <fullName evidence="7">Transcription antitermination factor NusB</fullName>
    </submittedName>
</protein>
<reference evidence="7 10" key="1">
    <citation type="submission" date="2021-06" db="EMBL/GenBank/DDBJ databases">
        <title>Collection of gut derived symbiotic bacterial strains cultured from healthy donors.</title>
        <authorList>
            <person name="Lin H."/>
            <person name="Littmann E."/>
            <person name="Pamer E.G."/>
        </authorList>
    </citation>
    <scope>NUCLEOTIDE SEQUENCE</scope>
    <source>
        <strain evidence="8 10">MSK.21.70</strain>
        <strain evidence="7">MSK.21.82</strain>
    </source>
</reference>